<evidence type="ECO:0008006" key="2">
    <source>
        <dbReference type="Google" id="ProtNLM"/>
    </source>
</evidence>
<organism evidence="1">
    <name type="scientific">marine metagenome</name>
    <dbReference type="NCBI Taxonomy" id="408172"/>
    <lineage>
        <taxon>unclassified sequences</taxon>
        <taxon>metagenomes</taxon>
        <taxon>ecological metagenomes</taxon>
    </lineage>
</organism>
<accession>A0A382CUR7</accession>
<feature type="non-terminal residue" evidence="1">
    <location>
        <position position="1"/>
    </location>
</feature>
<dbReference type="AlphaFoldDB" id="A0A382CUR7"/>
<protein>
    <recommendedName>
        <fullName evidence="2">Methyltransferase, TIGR04325 family</fullName>
    </recommendedName>
</protein>
<gene>
    <name evidence="1" type="ORF">METZ01_LOCUS182473</name>
</gene>
<sequence>DGIIFDRIEYSWQILFGIIWVAARNNGNLCVLDMGGSLGTTYFQNDRFLNDINLSSWNIVEQPHYVKAGRAHIQDEILRFYDSIENCLNECNPNVVLISSSLQYMPDPGAVLDSLSRIGADAIIIDRTIINNFKSNIIYVQHATPSIGGSYPCYTISESWLIDTLEKTYDLVESFDSLFFSELTEIDSTFKGYIFSKK</sequence>
<name>A0A382CUR7_9ZZZZ</name>
<dbReference type="NCBIfam" id="TIGR04325">
    <property type="entry name" value="MTase_LIC12133"/>
    <property type="match status" value="1"/>
</dbReference>
<proteinExistence type="predicted"/>
<dbReference type="InterPro" id="IPR027612">
    <property type="entry name" value="Put_MTase_LIC12133"/>
</dbReference>
<dbReference type="EMBL" id="UINC01036127">
    <property type="protein sequence ID" value="SVB29619.1"/>
    <property type="molecule type" value="Genomic_DNA"/>
</dbReference>
<reference evidence="1" key="1">
    <citation type="submission" date="2018-05" db="EMBL/GenBank/DDBJ databases">
        <authorList>
            <person name="Lanie J.A."/>
            <person name="Ng W.-L."/>
            <person name="Kazmierczak K.M."/>
            <person name="Andrzejewski T.M."/>
            <person name="Davidsen T.M."/>
            <person name="Wayne K.J."/>
            <person name="Tettelin H."/>
            <person name="Glass J.I."/>
            <person name="Rusch D."/>
            <person name="Podicherti R."/>
            <person name="Tsui H.-C.T."/>
            <person name="Winkler M.E."/>
        </authorList>
    </citation>
    <scope>NUCLEOTIDE SEQUENCE</scope>
</reference>
<evidence type="ECO:0000313" key="1">
    <source>
        <dbReference type="EMBL" id="SVB29619.1"/>
    </source>
</evidence>